<keyword evidence="3" id="KW-1185">Reference proteome</keyword>
<dbReference type="Pfam" id="PF06961">
    <property type="entry name" value="DUF1294"/>
    <property type="match status" value="1"/>
</dbReference>
<dbReference type="InterPro" id="IPR010718">
    <property type="entry name" value="DUF1294"/>
</dbReference>
<evidence type="ECO:0000313" key="2">
    <source>
        <dbReference type="EMBL" id="MBC5688667.1"/>
    </source>
</evidence>
<keyword evidence="1" id="KW-0472">Membrane</keyword>
<name>A0A923RRS6_9FIRM</name>
<comment type="caution">
    <text evidence="2">The sequence shown here is derived from an EMBL/GenBank/DDBJ whole genome shotgun (WGS) entry which is preliminary data.</text>
</comment>
<feature type="transmembrane region" description="Helical" evidence="1">
    <location>
        <begin position="5"/>
        <end position="21"/>
    </location>
</feature>
<organism evidence="2 3">
    <name type="scientific">Mediterraneibacter hominis</name>
    <dbReference type="NCBI Taxonomy" id="2763054"/>
    <lineage>
        <taxon>Bacteria</taxon>
        <taxon>Bacillati</taxon>
        <taxon>Bacillota</taxon>
        <taxon>Clostridia</taxon>
        <taxon>Lachnospirales</taxon>
        <taxon>Lachnospiraceae</taxon>
        <taxon>Mediterraneibacter</taxon>
    </lineage>
</organism>
<protein>
    <submittedName>
        <fullName evidence="2">DUF1294 domain-containing protein</fullName>
    </submittedName>
</protein>
<feature type="transmembrane region" description="Helical" evidence="1">
    <location>
        <begin position="66"/>
        <end position="86"/>
    </location>
</feature>
<dbReference type="RefSeq" id="WP_186875268.1">
    <property type="nucleotide sequence ID" value="NZ_JACOPF010000001.1"/>
</dbReference>
<dbReference type="Proteomes" id="UP000652477">
    <property type="component" value="Unassembled WGS sequence"/>
</dbReference>
<dbReference type="EMBL" id="JACOPF010000001">
    <property type="protein sequence ID" value="MBC5688667.1"/>
    <property type="molecule type" value="Genomic_DNA"/>
</dbReference>
<gene>
    <name evidence="2" type="ORF">H8S37_06945</name>
</gene>
<feature type="transmembrane region" description="Helical" evidence="1">
    <location>
        <begin position="37"/>
        <end position="57"/>
    </location>
</feature>
<keyword evidence="1" id="KW-1133">Transmembrane helix</keyword>
<evidence type="ECO:0000256" key="1">
    <source>
        <dbReference type="SAM" id="Phobius"/>
    </source>
</evidence>
<evidence type="ECO:0000313" key="3">
    <source>
        <dbReference type="Proteomes" id="UP000652477"/>
    </source>
</evidence>
<dbReference type="AlphaFoldDB" id="A0A923RRS6"/>
<sequence length="95" mass="10870">MNGVIFYLGLVNFFAFVLYGADKKRAVEHAFRIPEKTLLFIACIGGALGSLIGMFFFRHKIRKPKFFLTVPILCIVQGICFGMHFIDGTFFYKLH</sequence>
<reference evidence="2" key="1">
    <citation type="submission" date="2020-08" db="EMBL/GenBank/DDBJ databases">
        <title>Genome public.</title>
        <authorList>
            <person name="Liu C."/>
            <person name="Sun Q."/>
        </authorList>
    </citation>
    <scope>NUCLEOTIDE SEQUENCE</scope>
    <source>
        <strain evidence="2">NSJ-55</strain>
    </source>
</reference>
<proteinExistence type="predicted"/>
<keyword evidence="1" id="KW-0812">Transmembrane</keyword>
<accession>A0A923RRS6</accession>